<dbReference type="KEGG" id="fes:HER31_16810"/>
<evidence type="ECO:0000256" key="8">
    <source>
        <dbReference type="ARBA" id="ARBA00022989"/>
    </source>
</evidence>
<dbReference type="Proteomes" id="UP000501602">
    <property type="component" value="Chromosome"/>
</dbReference>
<evidence type="ECO:0000256" key="10">
    <source>
        <dbReference type="PIRNR" id="PIRNR002786"/>
    </source>
</evidence>
<evidence type="ECO:0000313" key="13">
    <source>
        <dbReference type="EMBL" id="QIZ78418.1"/>
    </source>
</evidence>
<keyword evidence="5 10" id="KW-0997">Cell inner membrane</keyword>
<gene>
    <name evidence="13" type="primary">gspK</name>
    <name evidence="13" type="ORF">HER31_16810</name>
</gene>
<keyword evidence="6" id="KW-0812">Transmembrane</keyword>
<feature type="domain" description="T2SS protein K first SAM-like" evidence="12">
    <location>
        <begin position="101"/>
        <end position="215"/>
    </location>
</feature>
<dbReference type="SUPFAM" id="SSF54523">
    <property type="entry name" value="Pili subunits"/>
    <property type="match status" value="1"/>
</dbReference>
<evidence type="ECO:0000313" key="14">
    <source>
        <dbReference type="Proteomes" id="UP000501602"/>
    </source>
</evidence>
<dbReference type="EMBL" id="CP051180">
    <property type="protein sequence ID" value="QIZ78418.1"/>
    <property type="molecule type" value="Genomic_DNA"/>
</dbReference>
<keyword evidence="9 10" id="KW-0472">Membrane</keyword>
<dbReference type="InterPro" id="IPR049179">
    <property type="entry name" value="T2SSK_SAM-like_2nd"/>
</dbReference>
<dbReference type="PIRSF" id="PIRSF002786">
    <property type="entry name" value="XcpX"/>
    <property type="match status" value="1"/>
</dbReference>
<evidence type="ECO:0000256" key="2">
    <source>
        <dbReference type="ARBA" id="ARBA00007246"/>
    </source>
</evidence>
<proteinExistence type="inferred from homology"/>
<dbReference type="GO" id="GO:0009306">
    <property type="term" value="P:protein secretion"/>
    <property type="evidence" value="ECO:0007669"/>
    <property type="project" value="InterPro"/>
</dbReference>
<dbReference type="SUPFAM" id="SSF158544">
    <property type="entry name" value="GspK insert domain-like"/>
    <property type="match status" value="2"/>
</dbReference>
<evidence type="ECO:0000256" key="4">
    <source>
        <dbReference type="ARBA" id="ARBA00022475"/>
    </source>
</evidence>
<dbReference type="Gene3D" id="1.10.40.60">
    <property type="entry name" value="EpsJ-like"/>
    <property type="match status" value="2"/>
</dbReference>
<dbReference type="Pfam" id="PF21687">
    <property type="entry name" value="T2SSK_1st"/>
    <property type="match status" value="1"/>
</dbReference>
<evidence type="ECO:0000256" key="6">
    <source>
        <dbReference type="ARBA" id="ARBA00022692"/>
    </source>
</evidence>
<keyword evidence="8" id="KW-1133">Transmembrane helix</keyword>
<dbReference type="PANTHER" id="PTHR38831">
    <property type="entry name" value="TYPE II SECRETION SYSTEM PROTEIN K"/>
    <property type="match status" value="1"/>
</dbReference>
<dbReference type="PANTHER" id="PTHR38831:SF1">
    <property type="entry name" value="TYPE II SECRETION SYSTEM PROTEIN K-RELATED"/>
    <property type="match status" value="1"/>
</dbReference>
<evidence type="ECO:0000256" key="7">
    <source>
        <dbReference type="ARBA" id="ARBA00022927"/>
    </source>
</evidence>
<keyword evidence="3 10" id="KW-0813">Transport</keyword>
<evidence type="ECO:0000259" key="12">
    <source>
        <dbReference type="Pfam" id="PF21687"/>
    </source>
</evidence>
<organism evidence="13 14">
    <name type="scientific">Ferrimonas lipolytica</name>
    <dbReference type="NCBI Taxonomy" id="2724191"/>
    <lineage>
        <taxon>Bacteria</taxon>
        <taxon>Pseudomonadati</taxon>
        <taxon>Pseudomonadota</taxon>
        <taxon>Gammaproteobacteria</taxon>
        <taxon>Alteromonadales</taxon>
        <taxon>Ferrimonadaceae</taxon>
        <taxon>Ferrimonas</taxon>
    </lineage>
</organism>
<reference evidence="13 14" key="1">
    <citation type="submission" date="2020-04" db="EMBL/GenBank/DDBJ databases">
        <title>Ferrimonas sp. S7 isolated from sea water.</title>
        <authorList>
            <person name="Bae S.S."/>
            <person name="Baek K."/>
        </authorList>
    </citation>
    <scope>NUCLEOTIDE SEQUENCE [LARGE SCALE GENOMIC DNA]</scope>
    <source>
        <strain evidence="13 14">S7</strain>
    </source>
</reference>
<comment type="subcellular location">
    <subcellularLocation>
        <location evidence="1 10">Cell inner membrane</location>
    </subcellularLocation>
</comment>
<sequence>MKKQRGVALLTVLLVLTVMVTIAAGMTNRSYLSARRSINLNNHEQAYWYAMASEALAKRALKQDFEDADGTVHLQQYWALADVVYPVENGTIAGTIDDMRSCFNLNALSLPLSDAEKQQDPYQSPLAVRQLVAMLEAYDVDSYTAEMIADRVRDFVDADSDNAGSYGAESAEYEAREFPYQAPNQLMFHHSELRAVLGVSAQHYQFLEDRICAIPGDDRQLLNVNTLAIEQPQLLVGMVEGKLSNSEAQEVLNNRPEDGWETIEDFWAEANMQRLSDIDDALKSTIVVDSDYFRLRGGAQVDTAVFRLETVLQRGGGDTLTVVSRQFGGQQ</sequence>
<dbReference type="InterPro" id="IPR038072">
    <property type="entry name" value="GspK_central_sf"/>
</dbReference>
<evidence type="ECO:0000256" key="5">
    <source>
        <dbReference type="ARBA" id="ARBA00022519"/>
    </source>
</evidence>
<feature type="domain" description="T2SS protein K second SAM-like" evidence="11">
    <location>
        <begin position="222"/>
        <end position="289"/>
    </location>
</feature>
<dbReference type="RefSeq" id="WP_168662367.1">
    <property type="nucleotide sequence ID" value="NZ_CP051180.1"/>
</dbReference>
<dbReference type="GO" id="GO:0005886">
    <property type="term" value="C:plasma membrane"/>
    <property type="evidence" value="ECO:0007669"/>
    <property type="project" value="UniProtKB-SubCell"/>
</dbReference>
<dbReference type="Gene3D" id="3.30.1300.30">
    <property type="entry name" value="GSPII I/J protein-like"/>
    <property type="match status" value="1"/>
</dbReference>
<dbReference type="Pfam" id="PF03934">
    <property type="entry name" value="T2SSK"/>
    <property type="match status" value="1"/>
</dbReference>
<comment type="similarity">
    <text evidence="2 10">Belongs to the GSP K family.</text>
</comment>
<accession>A0A6H1UHW3</accession>
<dbReference type="InterPro" id="IPR049031">
    <property type="entry name" value="T2SSK_SAM-like_1st"/>
</dbReference>
<protein>
    <recommendedName>
        <fullName evidence="10">Type II secretion system protein K</fullName>
    </recommendedName>
</protein>
<dbReference type="InterPro" id="IPR005628">
    <property type="entry name" value="GspK"/>
</dbReference>
<keyword evidence="7" id="KW-0653">Protein transport</keyword>
<evidence type="ECO:0000259" key="11">
    <source>
        <dbReference type="Pfam" id="PF03934"/>
    </source>
</evidence>
<evidence type="ECO:0000256" key="1">
    <source>
        <dbReference type="ARBA" id="ARBA00004533"/>
    </source>
</evidence>
<keyword evidence="14" id="KW-1185">Reference proteome</keyword>
<dbReference type="AlphaFoldDB" id="A0A6H1UHW3"/>
<name>A0A6H1UHW3_9GAMM</name>
<evidence type="ECO:0000256" key="9">
    <source>
        <dbReference type="ARBA" id="ARBA00023136"/>
    </source>
</evidence>
<keyword evidence="4 10" id="KW-1003">Cell membrane</keyword>
<dbReference type="NCBIfam" id="NF037980">
    <property type="entry name" value="T2SS_GspK"/>
    <property type="match status" value="1"/>
</dbReference>
<dbReference type="InterPro" id="IPR045584">
    <property type="entry name" value="Pilin-like"/>
</dbReference>
<evidence type="ECO:0000256" key="3">
    <source>
        <dbReference type="ARBA" id="ARBA00022448"/>
    </source>
</evidence>